<dbReference type="Proteomes" id="UP000320055">
    <property type="component" value="Unassembled WGS sequence"/>
</dbReference>
<proteinExistence type="predicted"/>
<sequence>MFPCQKLSINPQLNTGFLSVLYLWSKSNLRTGVYIYAFF</sequence>
<evidence type="ECO:0000313" key="1">
    <source>
        <dbReference type="EMBL" id="VEP15679.1"/>
    </source>
</evidence>
<reference evidence="1 2" key="1">
    <citation type="submission" date="2019-01" db="EMBL/GenBank/DDBJ databases">
        <authorList>
            <person name="Brito A."/>
        </authorList>
    </citation>
    <scope>NUCLEOTIDE SEQUENCE [LARGE SCALE GENOMIC DNA]</scope>
    <source>
        <strain evidence="1">1</strain>
    </source>
</reference>
<organism evidence="1 2">
    <name type="scientific">Hyella patelloides LEGE 07179</name>
    <dbReference type="NCBI Taxonomy" id="945734"/>
    <lineage>
        <taxon>Bacteria</taxon>
        <taxon>Bacillati</taxon>
        <taxon>Cyanobacteriota</taxon>
        <taxon>Cyanophyceae</taxon>
        <taxon>Pleurocapsales</taxon>
        <taxon>Hyellaceae</taxon>
        <taxon>Hyella</taxon>
    </lineage>
</organism>
<protein>
    <submittedName>
        <fullName evidence="1">Uncharacterized protein</fullName>
    </submittedName>
</protein>
<gene>
    <name evidence="1" type="ORF">H1P_360014</name>
</gene>
<accession>A0A563VW50</accession>
<evidence type="ECO:0000313" key="2">
    <source>
        <dbReference type="Proteomes" id="UP000320055"/>
    </source>
</evidence>
<dbReference type="AlphaFoldDB" id="A0A563VW50"/>
<dbReference type="EMBL" id="CAACVJ010000290">
    <property type="protein sequence ID" value="VEP15679.1"/>
    <property type="molecule type" value="Genomic_DNA"/>
</dbReference>
<name>A0A563VW50_9CYAN</name>
<keyword evidence="2" id="KW-1185">Reference proteome</keyword>